<dbReference type="Proteomes" id="UP000203073">
    <property type="component" value="Segment"/>
</dbReference>
<evidence type="ECO:0000313" key="2">
    <source>
        <dbReference type="Proteomes" id="UP000203073"/>
    </source>
</evidence>
<dbReference type="GeneID" id="29056487"/>
<reference evidence="2" key="1">
    <citation type="submission" date="2016-07" db="EMBL/GenBank/DDBJ databases">
        <authorList>
            <person name="Florea S."/>
            <person name="Webb J.S."/>
            <person name="Jaromczyk J."/>
            <person name="Schardl C.L."/>
        </authorList>
    </citation>
    <scope>NUCLEOTIDE SEQUENCE [LARGE SCALE GENOMIC DNA]</scope>
</reference>
<dbReference type="RefSeq" id="YP_009289849.1">
    <property type="nucleotide sequence ID" value="NC_031099.1"/>
</dbReference>
<accession>A0A1C9EHR1</accession>
<gene>
    <name evidence="1" type="primary">40</name>
    <name evidence="1" type="ORF">SEA_HEDWIG_40</name>
</gene>
<keyword evidence="2" id="KW-1185">Reference proteome</keyword>
<proteinExistence type="predicted"/>
<name>A0A1C9EHR1_9CAUD</name>
<organism evidence="1 2">
    <name type="scientific">Gordonia phage Hedwig</name>
    <dbReference type="NCBI Taxonomy" id="1887648"/>
    <lineage>
        <taxon>Viruses</taxon>
        <taxon>Duplodnaviria</taxon>
        <taxon>Heunggongvirae</taxon>
        <taxon>Uroviricota</taxon>
        <taxon>Caudoviricetes</taxon>
        <taxon>Hedwigvirus</taxon>
        <taxon>Hedwigvirus hedwig</taxon>
    </lineage>
</organism>
<sequence>MVCVGEVSRAPTVDRMSYGDVQSHAQQAKKLAEEASRGFGHDQSENATLALAVGELAAAVYELAGQLRRDN</sequence>
<dbReference type="KEGG" id="vg:29056487"/>
<dbReference type="EMBL" id="KX557279">
    <property type="protein sequence ID" value="AON97333.1"/>
    <property type="molecule type" value="Genomic_DNA"/>
</dbReference>
<protein>
    <submittedName>
        <fullName evidence="1">Uncharacterized protein</fullName>
    </submittedName>
</protein>
<evidence type="ECO:0000313" key="1">
    <source>
        <dbReference type="EMBL" id="AON97333.1"/>
    </source>
</evidence>